<evidence type="ECO:0000256" key="1">
    <source>
        <dbReference type="SAM" id="Phobius"/>
    </source>
</evidence>
<dbReference type="InterPro" id="IPR045283">
    <property type="entry name" value="AT3G44326-like"/>
</dbReference>
<dbReference type="Proteomes" id="UP001346149">
    <property type="component" value="Unassembled WGS sequence"/>
</dbReference>
<dbReference type="Gene3D" id="1.20.1280.50">
    <property type="match status" value="1"/>
</dbReference>
<dbReference type="AlphaFoldDB" id="A0AAN7QJQ8"/>
<keyword evidence="1" id="KW-0472">Membrane</keyword>
<comment type="caution">
    <text evidence="3">The sequence shown here is derived from an EMBL/GenBank/DDBJ whole genome shotgun (WGS) entry which is preliminary data.</text>
</comment>
<sequence length="357" mass="39038">MHACTEVPRRQMCTAASSTLPPAAADAITGVLPVDIIQFNILTCLDGPTLAAASCVSSQLRQLSVRDTLWADVCQSTWPSTNDPRTLAAISAFPGGHRSFFSDSYSLPAVSGHDFADVRSSTPAEIISAVDIHHRGKLIFSQVVASETVTAWFKCSPFRIDMLEPKEVVPTPVPYPDTDHECRQLGDGLTLSWIVIDPAARRAANVSSRRPVSVIRHWLSGEVHARFATVLPGEIRSGSSSEFVECGAVVTCGGSWGGDLQVIEVSLQVEDMDGKFLNGRESLAVLRRALAGGRRTPSGVGRGDEVRRMHEEFQRMKMERKERRLRAEGTLDMICVALGFFLLISLLVLCIITFCRW</sequence>
<evidence type="ECO:0000313" key="3">
    <source>
        <dbReference type="EMBL" id="KAK4769561.1"/>
    </source>
</evidence>
<feature type="domain" description="F-box" evidence="2">
    <location>
        <begin position="32"/>
        <end position="75"/>
    </location>
</feature>
<dbReference type="InterPro" id="IPR001810">
    <property type="entry name" value="F-box_dom"/>
</dbReference>
<feature type="transmembrane region" description="Helical" evidence="1">
    <location>
        <begin position="330"/>
        <end position="354"/>
    </location>
</feature>
<evidence type="ECO:0000259" key="2">
    <source>
        <dbReference type="Pfam" id="PF12937"/>
    </source>
</evidence>
<keyword evidence="1" id="KW-0812">Transmembrane</keyword>
<dbReference type="EMBL" id="JAXQNO010000021">
    <property type="protein sequence ID" value="KAK4769561.1"/>
    <property type="molecule type" value="Genomic_DNA"/>
</dbReference>
<dbReference type="Pfam" id="PF12937">
    <property type="entry name" value="F-box-like"/>
    <property type="match status" value="1"/>
</dbReference>
<dbReference type="InterPro" id="IPR036047">
    <property type="entry name" value="F-box-like_dom_sf"/>
</dbReference>
<organism evidence="3 4">
    <name type="scientific">Trapa natans</name>
    <name type="common">Water chestnut</name>
    <dbReference type="NCBI Taxonomy" id="22666"/>
    <lineage>
        <taxon>Eukaryota</taxon>
        <taxon>Viridiplantae</taxon>
        <taxon>Streptophyta</taxon>
        <taxon>Embryophyta</taxon>
        <taxon>Tracheophyta</taxon>
        <taxon>Spermatophyta</taxon>
        <taxon>Magnoliopsida</taxon>
        <taxon>eudicotyledons</taxon>
        <taxon>Gunneridae</taxon>
        <taxon>Pentapetalae</taxon>
        <taxon>rosids</taxon>
        <taxon>malvids</taxon>
        <taxon>Myrtales</taxon>
        <taxon>Lythraceae</taxon>
        <taxon>Trapa</taxon>
    </lineage>
</organism>
<evidence type="ECO:0000313" key="4">
    <source>
        <dbReference type="Proteomes" id="UP001346149"/>
    </source>
</evidence>
<dbReference type="PANTHER" id="PTHR33736:SF13">
    <property type="entry name" value="OS11G0155100 PROTEIN"/>
    <property type="match status" value="1"/>
</dbReference>
<gene>
    <name evidence="3" type="ORF">SAY86_027711</name>
</gene>
<accession>A0AAN7QJQ8</accession>
<keyword evidence="1" id="KW-1133">Transmembrane helix</keyword>
<keyword evidence="4" id="KW-1185">Reference proteome</keyword>
<proteinExistence type="predicted"/>
<dbReference type="SUPFAM" id="SSF81383">
    <property type="entry name" value="F-box domain"/>
    <property type="match status" value="1"/>
</dbReference>
<dbReference type="PANTHER" id="PTHR33736">
    <property type="entry name" value="F-BOX PROTEIN-RELATED"/>
    <property type="match status" value="1"/>
</dbReference>
<protein>
    <recommendedName>
        <fullName evidence="2">F-box domain-containing protein</fullName>
    </recommendedName>
</protein>
<name>A0AAN7QJQ8_TRANT</name>
<reference evidence="3 4" key="1">
    <citation type="journal article" date="2023" name="Hortic Res">
        <title>Pangenome of water caltrop reveals structural variations and asymmetric subgenome divergence after allopolyploidization.</title>
        <authorList>
            <person name="Zhang X."/>
            <person name="Chen Y."/>
            <person name="Wang L."/>
            <person name="Yuan Y."/>
            <person name="Fang M."/>
            <person name="Shi L."/>
            <person name="Lu R."/>
            <person name="Comes H.P."/>
            <person name="Ma Y."/>
            <person name="Chen Y."/>
            <person name="Huang G."/>
            <person name="Zhou Y."/>
            <person name="Zheng Z."/>
            <person name="Qiu Y."/>
        </authorList>
    </citation>
    <scope>NUCLEOTIDE SEQUENCE [LARGE SCALE GENOMIC DNA]</scope>
    <source>
        <strain evidence="3">F231</strain>
    </source>
</reference>